<sequence>MFFFVHGKPIKYSVQEIFNWISQSPLLTLSVACTPGSPVLLSSSSLPRQFSIFPRRFSGKQPEKVIQNLDPNLFQYHFLLLATQGEEKITLWCLHH</sequence>
<accession>A0ABS8SWW4</accession>
<evidence type="ECO:0000313" key="1">
    <source>
        <dbReference type="EMBL" id="MCD7463225.1"/>
    </source>
</evidence>
<comment type="caution">
    <text evidence="1">The sequence shown here is derived from an EMBL/GenBank/DDBJ whole genome shotgun (WGS) entry which is preliminary data.</text>
</comment>
<proteinExistence type="predicted"/>
<gene>
    <name evidence="1" type="ORF">HAX54_050175</name>
</gene>
<reference evidence="1 2" key="1">
    <citation type="journal article" date="2021" name="BMC Genomics">
        <title>Datura genome reveals duplications of psychoactive alkaloid biosynthetic genes and high mutation rate following tissue culture.</title>
        <authorList>
            <person name="Rajewski A."/>
            <person name="Carter-House D."/>
            <person name="Stajich J."/>
            <person name="Litt A."/>
        </authorList>
    </citation>
    <scope>NUCLEOTIDE SEQUENCE [LARGE SCALE GENOMIC DNA]</scope>
    <source>
        <strain evidence="1">AR-01</strain>
    </source>
</reference>
<name>A0ABS8SWW4_DATST</name>
<evidence type="ECO:0000313" key="2">
    <source>
        <dbReference type="Proteomes" id="UP000823775"/>
    </source>
</evidence>
<dbReference type="EMBL" id="JACEIK010000872">
    <property type="protein sequence ID" value="MCD7463225.1"/>
    <property type="molecule type" value="Genomic_DNA"/>
</dbReference>
<keyword evidence="2" id="KW-1185">Reference proteome</keyword>
<organism evidence="1 2">
    <name type="scientific">Datura stramonium</name>
    <name type="common">Jimsonweed</name>
    <name type="synonym">Common thornapple</name>
    <dbReference type="NCBI Taxonomy" id="4076"/>
    <lineage>
        <taxon>Eukaryota</taxon>
        <taxon>Viridiplantae</taxon>
        <taxon>Streptophyta</taxon>
        <taxon>Embryophyta</taxon>
        <taxon>Tracheophyta</taxon>
        <taxon>Spermatophyta</taxon>
        <taxon>Magnoliopsida</taxon>
        <taxon>eudicotyledons</taxon>
        <taxon>Gunneridae</taxon>
        <taxon>Pentapetalae</taxon>
        <taxon>asterids</taxon>
        <taxon>lamiids</taxon>
        <taxon>Solanales</taxon>
        <taxon>Solanaceae</taxon>
        <taxon>Solanoideae</taxon>
        <taxon>Datureae</taxon>
        <taxon>Datura</taxon>
    </lineage>
</organism>
<dbReference type="Proteomes" id="UP000823775">
    <property type="component" value="Unassembled WGS sequence"/>
</dbReference>
<protein>
    <submittedName>
        <fullName evidence="1">Uncharacterized protein</fullName>
    </submittedName>
</protein>